<dbReference type="AlphaFoldDB" id="A0A085V7G8"/>
<proteinExistence type="predicted"/>
<protein>
    <submittedName>
        <fullName evidence="1">Uncharacterized protein</fullName>
    </submittedName>
</protein>
<dbReference type="PATRIC" id="fig|317.175.peg.5070"/>
<evidence type="ECO:0000313" key="2">
    <source>
        <dbReference type="Proteomes" id="UP000028631"/>
    </source>
</evidence>
<dbReference type="Proteomes" id="UP000028631">
    <property type="component" value="Unassembled WGS sequence"/>
</dbReference>
<evidence type="ECO:0000313" key="1">
    <source>
        <dbReference type="EMBL" id="KFE51381.1"/>
    </source>
</evidence>
<name>A0A085V7G8_PSESX</name>
<comment type="caution">
    <text evidence="1">The sequence shown here is derived from an EMBL/GenBank/DDBJ whole genome shotgun (WGS) entry which is preliminary data.</text>
</comment>
<sequence>MRSAKDDWGNDIQVIVDERVDAGDYEGNRIDCPENHVLVHGGHNDDPENGNVYYRFATPWYT</sequence>
<accession>A0A085V7G8</accession>
<reference evidence="1 2" key="1">
    <citation type="submission" date="2014-07" db="EMBL/GenBank/DDBJ databases">
        <title>Draft Genome Sequences of Environmental Pseudomonas syringae strains.</title>
        <authorList>
            <person name="Baltrus D.A."/>
            <person name="Berge O."/>
            <person name="Morris C."/>
        </authorList>
    </citation>
    <scope>NUCLEOTIDE SEQUENCE [LARGE SCALE GENOMIC DNA]</scope>
    <source>
        <strain evidence="1 2">GAW0119</strain>
    </source>
</reference>
<organism evidence="1 2">
    <name type="scientific">Pseudomonas syringae</name>
    <dbReference type="NCBI Taxonomy" id="317"/>
    <lineage>
        <taxon>Bacteria</taxon>
        <taxon>Pseudomonadati</taxon>
        <taxon>Pseudomonadota</taxon>
        <taxon>Gammaproteobacteria</taxon>
        <taxon>Pseudomonadales</taxon>
        <taxon>Pseudomonadaceae</taxon>
        <taxon>Pseudomonas</taxon>
    </lineage>
</organism>
<keyword evidence="2" id="KW-1185">Reference proteome</keyword>
<gene>
    <name evidence="1" type="ORF">IV01_24335</name>
</gene>
<dbReference type="EMBL" id="JPQU01000089">
    <property type="protein sequence ID" value="KFE51381.1"/>
    <property type="molecule type" value="Genomic_DNA"/>
</dbReference>